<reference evidence="1 2" key="1">
    <citation type="submission" date="2019-05" db="EMBL/GenBank/DDBJ databases">
        <title>Another draft genome of Portunus trituberculatus and its Hox gene families provides insights of decapod evolution.</title>
        <authorList>
            <person name="Jeong J.-H."/>
            <person name="Song I."/>
            <person name="Kim S."/>
            <person name="Choi T."/>
            <person name="Kim D."/>
            <person name="Ryu S."/>
            <person name="Kim W."/>
        </authorList>
    </citation>
    <scope>NUCLEOTIDE SEQUENCE [LARGE SCALE GENOMIC DNA]</scope>
    <source>
        <tissue evidence="1">Muscle</tissue>
    </source>
</reference>
<dbReference type="Proteomes" id="UP000324222">
    <property type="component" value="Unassembled WGS sequence"/>
</dbReference>
<comment type="caution">
    <text evidence="1">The sequence shown here is derived from an EMBL/GenBank/DDBJ whole genome shotgun (WGS) entry which is preliminary data.</text>
</comment>
<evidence type="ECO:0000313" key="1">
    <source>
        <dbReference type="EMBL" id="MPC84366.1"/>
    </source>
</evidence>
<name>A0A5B7IRW1_PORTR</name>
<protein>
    <submittedName>
        <fullName evidence="1">Uncharacterized protein</fullName>
    </submittedName>
</protein>
<keyword evidence="2" id="KW-1185">Reference proteome</keyword>
<dbReference type="EMBL" id="VSRR010065271">
    <property type="protein sequence ID" value="MPC84366.1"/>
    <property type="molecule type" value="Genomic_DNA"/>
</dbReference>
<proteinExistence type="predicted"/>
<dbReference type="AlphaFoldDB" id="A0A5B7IRW1"/>
<organism evidence="1 2">
    <name type="scientific">Portunus trituberculatus</name>
    <name type="common">Swimming crab</name>
    <name type="synonym">Neptunus trituberculatus</name>
    <dbReference type="NCBI Taxonomy" id="210409"/>
    <lineage>
        <taxon>Eukaryota</taxon>
        <taxon>Metazoa</taxon>
        <taxon>Ecdysozoa</taxon>
        <taxon>Arthropoda</taxon>
        <taxon>Crustacea</taxon>
        <taxon>Multicrustacea</taxon>
        <taxon>Malacostraca</taxon>
        <taxon>Eumalacostraca</taxon>
        <taxon>Eucarida</taxon>
        <taxon>Decapoda</taxon>
        <taxon>Pleocyemata</taxon>
        <taxon>Brachyura</taxon>
        <taxon>Eubrachyura</taxon>
        <taxon>Portunoidea</taxon>
        <taxon>Portunidae</taxon>
        <taxon>Portuninae</taxon>
        <taxon>Portunus</taxon>
    </lineage>
</organism>
<accession>A0A5B7IRW1</accession>
<evidence type="ECO:0000313" key="2">
    <source>
        <dbReference type="Proteomes" id="UP000324222"/>
    </source>
</evidence>
<sequence length="37" mass="4321">MQSRLVARKERCLFLFSDLLVITAIKRRSATLRKGSR</sequence>
<gene>
    <name evidence="1" type="ORF">E2C01_079104</name>
</gene>